<accession>A0ABS4AHJ9</accession>
<organism evidence="3 4">
    <name type="scientific">Pararoseomonas baculiformis</name>
    <dbReference type="NCBI Taxonomy" id="2820812"/>
    <lineage>
        <taxon>Bacteria</taxon>
        <taxon>Pseudomonadati</taxon>
        <taxon>Pseudomonadota</taxon>
        <taxon>Alphaproteobacteria</taxon>
        <taxon>Acetobacterales</taxon>
        <taxon>Acetobacteraceae</taxon>
        <taxon>Pararoseomonas</taxon>
    </lineage>
</organism>
<dbReference type="Gene3D" id="3.60.110.10">
    <property type="entry name" value="Carbon-nitrogen hydrolase"/>
    <property type="match status" value="1"/>
</dbReference>
<comment type="caution">
    <text evidence="3">The sequence shown here is derived from an EMBL/GenBank/DDBJ whole genome shotgun (WGS) entry which is preliminary data.</text>
</comment>
<proteinExistence type="predicted"/>
<reference evidence="3 4" key="1">
    <citation type="submission" date="2021-03" db="EMBL/GenBank/DDBJ databases">
        <authorList>
            <person name="So Y."/>
        </authorList>
    </citation>
    <scope>NUCLEOTIDE SEQUENCE [LARGE SCALE GENOMIC DNA]</scope>
    <source>
        <strain evidence="3 4">SSH11</strain>
    </source>
</reference>
<evidence type="ECO:0000313" key="3">
    <source>
        <dbReference type="EMBL" id="MBP0446502.1"/>
    </source>
</evidence>
<dbReference type="InterPro" id="IPR003010">
    <property type="entry name" value="C-N_Hydrolase"/>
</dbReference>
<name>A0ABS4AHJ9_9PROT</name>
<dbReference type="SUPFAM" id="SSF52402">
    <property type="entry name" value="Adenine nucleotide alpha hydrolases-like"/>
    <property type="match status" value="1"/>
</dbReference>
<dbReference type="EMBL" id="JAGIZB010000017">
    <property type="protein sequence ID" value="MBP0446502.1"/>
    <property type="molecule type" value="Genomic_DNA"/>
</dbReference>
<sequence length="472" mass="49073">MADTLRIALARFNPLMAEPEANAAALDALRAEAAGQGAELIITPAFSLSGAVPPALARDPALAAALESALAALAARPGPAMLVGAPWRNGTLLHEAVHLLDGGAIRARRAAHEPGSGFDPGPAPGPVAWRGARLGLMAGRDWRRPATPETLAETGAELLVALDSLPHETGGAERILQAALARAVENGLPLLLLNRLGAEDEDAHDGAALVLNADRSPALRLPPFTEGLTLTEWRRDGLSWRCVPQPLHAPPGPEESLWRALILALRDHAGRHAPAGILLPLTASPDSSLLAVLAMDAFAPEAIRPVLLDEAALPAAERLGLSPLRPALAPAAAMLSQALGAPVAGEDLHRLALDSLARSGGLLPLVTGSSAIASAFAPLRHLSRAQRRALAAWRNAHRPAGLRGPERPAIPLPPEAQAGPGADPPAATLWQSLAHADYKRRHLPPGLNPAPRAFQDRTHSLGHPNPQEAPAP</sequence>
<evidence type="ECO:0000259" key="2">
    <source>
        <dbReference type="PROSITE" id="PS50263"/>
    </source>
</evidence>
<dbReference type="Proteomes" id="UP000681594">
    <property type="component" value="Unassembled WGS sequence"/>
</dbReference>
<dbReference type="SUPFAM" id="SSF56317">
    <property type="entry name" value="Carbon-nitrogen hydrolase"/>
    <property type="match status" value="1"/>
</dbReference>
<feature type="region of interest" description="Disordered" evidence="1">
    <location>
        <begin position="398"/>
        <end position="428"/>
    </location>
</feature>
<dbReference type="InterPro" id="IPR036526">
    <property type="entry name" value="C-N_Hydrolase_sf"/>
</dbReference>
<protein>
    <recommendedName>
        <fullName evidence="2">CN hydrolase domain-containing protein</fullName>
    </recommendedName>
</protein>
<evidence type="ECO:0000256" key="1">
    <source>
        <dbReference type="SAM" id="MobiDB-lite"/>
    </source>
</evidence>
<keyword evidence="4" id="KW-1185">Reference proteome</keyword>
<feature type="compositionally biased region" description="Low complexity" evidence="1">
    <location>
        <begin position="415"/>
        <end position="427"/>
    </location>
</feature>
<gene>
    <name evidence="3" type="ORF">J8J14_17135</name>
</gene>
<feature type="region of interest" description="Disordered" evidence="1">
    <location>
        <begin position="440"/>
        <end position="472"/>
    </location>
</feature>
<dbReference type="PROSITE" id="PS50263">
    <property type="entry name" value="CN_HYDROLASE"/>
    <property type="match status" value="1"/>
</dbReference>
<dbReference type="RefSeq" id="WP_209380766.1">
    <property type="nucleotide sequence ID" value="NZ_JAGIZB010000017.1"/>
</dbReference>
<dbReference type="Pfam" id="PF00795">
    <property type="entry name" value="CN_hydrolase"/>
    <property type="match status" value="1"/>
</dbReference>
<evidence type="ECO:0000313" key="4">
    <source>
        <dbReference type="Proteomes" id="UP000681594"/>
    </source>
</evidence>
<feature type="domain" description="CN hydrolase" evidence="2">
    <location>
        <begin position="5"/>
        <end position="235"/>
    </location>
</feature>